<proteinExistence type="predicted"/>
<organism evidence="1 2">
    <name type="scientific">Araneus ventricosus</name>
    <name type="common">Orbweaver spider</name>
    <name type="synonym">Epeira ventricosa</name>
    <dbReference type="NCBI Taxonomy" id="182803"/>
    <lineage>
        <taxon>Eukaryota</taxon>
        <taxon>Metazoa</taxon>
        <taxon>Ecdysozoa</taxon>
        <taxon>Arthropoda</taxon>
        <taxon>Chelicerata</taxon>
        <taxon>Arachnida</taxon>
        <taxon>Araneae</taxon>
        <taxon>Araneomorphae</taxon>
        <taxon>Entelegynae</taxon>
        <taxon>Araneoidea</taxon>
        <taxon>Araneidae</taxon>
        <taxon>Araneus</taxon>
    </lineage>
</organism>
<evidence type="ECO:0000313" key="2">
    <source>
        <dbReference type="Proteomes" id="UP000499080"/>
    </source>
</evidence>
<sequence length="130" mass="14989">MDLQVFLGAALVSWTDSVICRGHVINEKHENIWGLTHGISVRDSVLAIWTQGMTAPQHICDGVEKFFGVDLDSSDQHFKISDSRVQRDNNDCRNMMKWIKKYNPFPEYYNFISISTGVVRDSRINFHMPI</sequence>
<reference evidence="1 2" key="1">
    <citation type="journal article" date="2019" name="Sci. Rep.">
        <title>Orb-weaving spider Araneus ventricosus genome elucidates the spidroin gene catalogue.</title>
        <authorList>
            <person name="Kono N."/>
            <person name="Nakamura H."/>
            <person name="Ohtoshi R."/>
            <person name="Moran D.A.P."/>
            <person name="Shinohara A."/>
            <person name="Yoshida Y."/>
            <person name="Fujiwara M."/>
            <person name="Mori M."/>
            <person name="Tomita M."/>
            <person name="Arakawa K."/>
        </authorList>
    </citation>
    <scope>NUCLEOTIDE SEQUENCE [LARGE SCALE GENOMIC DNA]</scope>
</reference>
<accession>A0A4Y2ACE8</accession>
<name>A0A4Y2ACE8_ARAVE</name>
<comment type="caution">
    <text evidence="1">The sequence shown here is derived from an EMBL/GenBank/DDBJ whole genome shotgun (WGS) entry which is preliminary data.</text>
</comment>
<dbReference type="AlphaFoldDB" id="A0A4Y2ACE8"/>
<dbReference type="EMBL" id="BGPR01080141">
    <property type="protein sequence ID" value="GBL77533.1"/>
    <property type="molecule type" value="Genomic_DNA"/>
</dbReference>
<dbReference type="OrthoDB" id="6753017at2759"/>
<protein>
    <submittedName>
        <fullName evidence="1">Uncharacterized protein</fullName>
    </submittedName>
</protein>
<dbReference type="Proteomes" id="UP000499080">
    <property type="component" value="Unassembled WGS sequence"/>
</dbReference>
<gene>
    <name evidence="1" type="ORF">AVEN_5582_1</name>
</gene>
<evidence type="ECO:0000313" key="1">
    <source>
        <dbReference type="EMBL" id="GBL77533.1"/>
    </source>
</evidence>
<keyword evidence="2" id="KW-1185">Reference proteome</keyword>